<dbReference type="Pfam" id="PF04205">
    <property type="entry name" value="FMN_bind"/>
    <property type="match status" value="1"/>
</dbReference>
<dbReference type="PANTHER" id="PTHR36118">
    <property type="entry name" value="ION-TRANSLOCATING OXIDOREDUCTASE COMPLEX SUBUNIT G"/>
    <property type="match status" value="1"/>
</dbReference>
<dbReference type="GO" id="GO:0010181">
    <property type="term" value="F:FMN binding"/>
    <property type="evidence" value="ECO:0007669"/>
    <property type="project" value="InterPro"/>
</dbReference>
<gene>
    <name evidence="8" type="ORF">DYP60_09175</name>
</gene>
<feature type="domain" description="FMN-binding" evidence="7">
    <location>
        <begin position="89"/>
        <end position="178"/>
    </location>
</feature>
<evidence type="ECO:0000256" key="2">
    <source>
        <dbReference type="ARBA" id="ARBA00022553"/>
    </source>
</evidence>
<comment type="caution">
    <text evidence="8">The sequence shown here is derived from an EMBL/GenBank/DDBJ whole genome shotgun (WGS) entry which is preliminary data.</text>
</comment>
<dbReference type="SMART" id="SM00900">
    <property type="entry name" value="FMN_bind"/>
    <property type="match status" value="1"/>
</dbReference>
<sequence length="185" mass="19409">MTKNIKYGLILLSICAVSAFALALTNSITAPVIQHYEFEQRQLALTAVSNGYAIGSEKPVEADPYVTYTIDLTDDGQLAGYIVGLKSAGYGGQMTLVASYKVSGEMMFAQLLTHSETPGLGAKAAETSYMEKFQGTGDDTPVPTDKTMLTDAEAQAVSGASITFGAVSRAIEAGSTYVKNLGGVK</sequence>
<dbReference type="GO" id="GO:0009055">
    <property type="term" value="F:electron transfer activity"/>
    <property type="evidence" value="ECO:0007669"/>
    <property type="project" value="InterPro"/>
</dbReference>
<evidence type="ECO:0000313" key="8">
    <source>
        <dbReference type="EMBL" id="RFU94668.1"/>
    </source>
</evidence>
<evidence type="ECO:0000313" key="9">
    <source>
        <dbReference type="Proteomes" id="UP000264002"/>
    </source>
</evidence>
<proteinExistence type="predicted"/>
<organism evidence="8 9">
    <name type="scientific">Sphaerochaeta halotolerans</name>
    <dbReference type="NCBI Taxonomy" id="2293840"/>
    <lineage>
        <taxon>Bacteria</taxon>
        <taxon>Pseudomonadati</taxon>
        <taxon>Spirochaetota</taxon>
        <taxon>Spirochaetia</taxon>
        <taxon>Spirochaetales</taxon>
        <taxon>Sphaerochaetaceae</taxon>
        <taxon>Sphaerochaeta</taxon>
    </lineage>
</organism>
<dbReference type="GO" id="GO:0022900">
    <property type="term" value="P:electron transport chain"/>
    <property type="evidence" value="ECO:0007669"/>
    <property type="project" value="InterPro"/>
</dbReference>
<dbReference type="AlphaFoldDB" id="A0A372MGZ4"/>
<feature type="signal peptide" evidence="6">
    <location>
        <begin position="1"/>
        <end position="23"/>
    </location>
</feature>
<evidence type="ECO:0000259" key="7">
    <source>
        <dbReference type="SMART" id="SM00900"/>
    </source>
</evidence>
<dbReference type="EMBL" id="QUWK01000008">
    <property type="protein sequence ID" value="RFU94668.1"/>
    <property type="molecule type" value="Genomic_DNA"/>
</dbReference>
<keyword evidence="2" id="KW-0597">Phosphoprotein</keyword>
<evidence type="ECO:0000256" key="6">
    <source>
        <dbReference type="SAM" id="SignalP"/>
    </source>
</evidence>
<keyword evidence="9" id="KW-1185">Reference proteome</keyword>
<name>A0A372MGZ4_9SPIR</name>
<dbReference type="Proteomes" id="UP000264002">
    <property type="component" value="Unassembled WGS sequence"/>
</dbReference>
<reference evidence="9" key="1">
    <citation type="submission" date="2018-08" db="EMBL/GenBank/DDBJ databases">
        <authorList>
            <person name="Grouzdev D.S."/>
            <person name="Krutkina M.S."/>
        </authorList>
    </citation>
    <scope>NUCLEOTIDE SEQUENCE [LARGE SCALE GENOMIC DNA]</scope>
    <source>
        <strain evidence="9">4-11</strain>
    </source>
</reference>
<evidence type="ECO:0000256" key="1">
    <source>
        <dbReference type="ARBA" id="ARBA00022448"/>
    </source>
</evidence>
<keyword evidence="3" id="KW-0285">Flavoprotein</keyword>
<keyword evidence="4" id="KW-0288">FMN</keyword>
<dbReference type="InterPro" id="IPR007329">
    <property type="entry name" value="FMN-bd"/>
</dbReference>
<dbReference type="InterPro" id="IPR010209">
    <property type="entry name" value="Ion_transpt_RnfG/RsxG"/>
</dbReference>
<evidence type="ECO:0000256" key="5">
    <source>
        <dbReference type="ARBA" id="ARBA00022982"/>
    </source>
</evidence>
<dbReference type="RefSeq" id="WP_117330702.1">
    <property type="nucleotide sequence ID" value="NZ_QUWK01000008.1"/>
</dbReference>
<reference evidence="8 9" key="2">
    <citation type="submission" date="2018-09" db="EMBL/GenBank/DDBJ databases">
        <title>Genome of Sphaerochaeta halotolerans strain 4-11.</title>
        <authorList>
            <person name="Nazina T.N."/>
            <person name="Sokolova D.S."/>
        </authorList>
    </citation>
    <scope>NUCLEOTIDE SEQUENCE [LARGE SCALE GENOMIC DNA]</scope>
    <source>
        <strain evidence="8 9">4-11</strain>
    </source>
</reference>
<accession>A0A372MGZ4</accession>
<protein>
    <submittedName>
        <fullName evidence="8">FMN-binding protein</fullName>
    </submittedName>
</protein>
<feature type="chain" id="PRO_5016737660" evidence="6">
    <location>
        <begin position="24"/>
        <end position="185"/>
    </location>
</feature>
<dbReference type="GO" id="GO:0005886">
    <property type="term" value="C:plasma membrane"/>
    <property type="evidence" value="ECO:0007669"/>
    <property type="project" value="InterPro"/>
</dbReference>
<keyword evidence="6" id="KW-0732">Signal</keyword>
<evidence type="ECO:0000256" key="4">
    <source>
        <dbReference type="ARBA" id="ARBA00022643"/>
    </source>
</evidence>
<evidence type="ECO:0000256" key="3">
    <source>
        <dbReference type="ARBA" id="ARBA00022630"/>
    </source>
</evidence>
<keyword evidence="5" id="KW-0249">Electron transport</keyword>
<dbReference type="PANTHER" id="PTHR36118:SF1">
    <property type="entry name" value="ION-TRANSLOCATING OXIDOREDUCTASE COMPLEX SUBUNIT G"/>
    <property type="match status" value="1"/>
</dbReference>
<keyword evidence="1" id="KW-0813">Transport</keyword>